<name>A0ABQ4R254_9HYPH</name>
<feature type="region of interest" description="Disordered" evidence="1">
    <location>
        <begin position="68"/>
        <end position="93"/>
    </location>
</feature>
<keyword evidence="3" id="KW-1185">Reference proteome</keyword>
<evidence type="ECO:0000256" key="1">
    <source>
        <dbReference type="SAM" id="MobiDB-lite"/>
    </source>
</evidence>
<dbReference type="Proteomes" id="UP001055167">
    <property type="component" value="Unassembled WGS sequence"/>
</dbReference>
<evidence type="ECO:0000313" key="2">
    <source>
        <dbReference type="EMBL" id="GJD51230.1"/>
    </source>
</evidence>
<sequence length="93" mass="9930">MACRVRPAGNVRAMTSAHLTGPLPSPPADGGPTLDALARERLGRYLQALYEPVLDEGLDPRLAELLQQLDRDRAEQQGGEPASGGRSTRVLKG</sequence>
<reference evidence="2" key="2">
    <citation type="submission" date="2021-08" db="EMBL/GenBank/DDBJ databases">
        <authorList>
            <person name="Tani A."/>
            <person name="Ola A."/>
            <person name="Ogura Y."/>
            <person name="Katsura K."/>
            <person name="Hayashi T."/>
        </authorList>
    </citation>
    <scope>NUCLEOTIDE SEQUENCE</scope>
    <source>
        <strain evidence="2">KCTC 52305</strain>
    </source>
</reference>
<comment type="caution">
    <text evidence="2">The sequence shown here is derived from an EMBL/GenBank/DDBJ whole genome shotgun (WGS) entry which is preliminary data.</text>
</comment>
<protein>
    <recommendedName>
        <fullName evidence="4">Anti-sigma factor NepR domain-containing protein</fullName>
    </recommendedName>
</protein>
<dbReference type="EMBL" id="BPQH01000012">
    <property type="protein sequence ID" value="GJD51230.1"/>
    <property type="molecule type" value="Genomic_DNA"/>
</dbReference>
<accession>A0ABQ4R254</accession>
<gene>
    <name evidence="2" type="ORF">OPKNFCMD_3982</name>
</gene>
<evidence type="ECO:0000313" key="3">
    <source>
        <dbReference type="Proteomes" id="UP001055167"/>
    </source>
</evidence>
<reference evidence="2" key="1">
    <citation type="journal article" date="2021" name="Front. Microbiol.">
        <title>Comprehensive Comparative Genomics and Phenotyping of Methylobacterium Species.</title>
        <authorList>
            <person name="Alessa O."/>
            <person name="Ogura Y."/>
            <person name="Fujitani Y."/>
            <person name="Takami H."/>
            <person name="Hayashi T."/>
            <person name="Sahin N."/>
            <person name="Tani A."/>
        </authorList>
    </citation>
    <scope>NUCLEOTIDE SEQUENCE</scope>
    <source>
        <strain evidence="2">KCTC 52305</strain>
    </source>
</reference>
<organism evidence="2 3">
    <name type="scientific">Methylobacterium crusticola</name>
    <dbReference type="NCBI Taxonomy" id="1697972"/>
    <lineage>
        <taxon>Bacteria</taxon>
        <taxon>Pseudomonadati</taxon>
        <taxon>Pseudomonadota</taxon>
        <taxon>Alphaproteobacteria</taxon>
        <taxon>Hyphomicrobiales</taxon>
        <taxon>Methylobacteriaceae</taxon>
        <taxon>Methylobacterium</taxon>
    </lineage>
</organism>
<evidence type="ECO:0008006" key="4">
    <source>
        <dbReference type="Google" id="ProtNLM"/>
    </source>
</evidence>
<proteinExistence type="predicted"/>